<keyword evidence="1 3" id="KW-0853">WD repeat</keyword>
<evidence type="ECO:0000256" key="3">
    <source>
        <dbReference type="PROSITE-ProRule" id="PRU00221"/>
    </source>
</evidence>
<feature type="domain" description="Nephrocystin 3-like N-terminal" evidence="4">
    <location>
        <begin position="85"/>
        <end position="185"/>
    </location>
</feature>
<reference evidence="5 6" key="1">
    <citation type="journal article" date="2023" name="bioRxiv">
        <title>High-quality genome assemblies of four members of thePodospora anserinaspecies complex.</title>
        <authorList>
            <person name="Ament-Velasquez S.L."/>
            <person name="Vogan A.A."/>
            <person name="Wallerman O."/>
            <person name="Hartmann F."/>
            <person name="Gautier V."/>
            <person name="Silar P."/>
            <person name="Giraud T."/>
            <person name="Johannesson H."/>
        </authorList>
    </citation>
    <scope>NUCLEOTIDE SEQUENCE [LARGE SCALE GENOMIC DNA]</scope>
    <source>
        <strain evidence="5 6">CBS 112042</strain>
    </source>
</reference>
<sequence length="648" mass="73259">MANQVRSIHAEGQARLHVGNSYYGSSDFLPTANDAAFDSHAEEHNARCHRDTRTELLRQIREQSSRRDYLLAERHGRDRSFADDGILGASFFFKREEGDRGKATLFFPTIASQLVRKIPALEAFVREAINNNPDPLDRIHHAIAVIVVDALDECDGDNDVKAIISLLSQARKLRSPGLKIFITSRPELPIRLGFKNVTGEYQDLALHQIQEPIVEHDISAFLRHELARIRDDYNHQTLEGVELLPNWPGEHAIRTLTQMAVPLFIFAATLEKVLQYQRKAYGSELGKLDATYLPVLKQIITGHTNPQKLLTAVQDVVGPIVLLAQPLSVLSLVQLLNFSTTFICGRLNSLHSVLSIPSRIDSPVRLFHLSFRDFLVDPTKRAAEFWIDETKYHKSLADRCIQLLEQHLKRDICRLEVPGKLRSEIDQRTIDAALPPETQYACQYWVHHLKEGRSTVQDGGPVHSFLTSHLLHWLEALSLLGRISESISMVDDLLTFLHPTSATEISAFLCDLKRFILNSQWIIDIAPLQIYASVLVFSPARSITRGIFKQEERKWITSGPIVQDSWNAWRQTLEGHSDPVSSVAFSPDSKWIASGSGDRTIKIWDLETGSCQQTLQGHGGSVYSVASSLNSTLIAFRSEKTSWHWRYR</sequence>
<dbReference type="PROSITE" id="PS50294">
    <property type="entry name" value="WD_REPEATS_REGION"/>
    <property type="match status" value="1"/>
</dbReference>
<dbReference type="Proteomes" id="UP001322138">
    <property type="component" value="Unassembled WGS sequence"/>
</dbReference>
<organism evidence="5 6">
    <name type="scientific">Podospora bellae-mahoneyi</name>
    <dbReference type="NCBI Taxonomy" id="2093777"/>
    <lineage>
        <taxon>Eukaryota</taxon>
        <taxon>Fungi</taxon>
        <taxon>Dikarya</taxon>
        <taxon>Ascomycota</taxon>
        <taxon>Pezizomycotina</taxon>
        <taxon>Sordariomycetes</taxon>
        <taxon>Sordariomycetidae</taxon>
        <taxon>Sordariales</taxon>
        <taxon>Podosporaceae</taxon>
        <taxon>Podospora</taxon>
    </lineage>
</organism>
<dbReference type="InterPro" id="IPR015943">
    <property type="entry name" value="WD40/YVTN_repeat-like_dom_sf"/>
</dbReference>
<dbReference type="InterPro" id="IPR036322">
    <property type="entry name" value="WD40_repeat_dom_sf"/>
</dbReference>
<dbReference type="RefSeq" id="XP_062732946.1">
    <property type="nucleotide sequence ID" value="XM_062877221.1"/>
</dbReference>
<evidence type="ECO:0000313" key="6">
    <source>
        <dbReference type="Proteomes" id="UP001322138"/>
    </source>
</evidence>
<dbReference type="PROSITE" id="PS00678">
    <property type="entry name" value="WD_REPEATS_1"/>
    <property type="match status" value="1"/>
</dbReference>
<dbReference type="Gene3D" id="2.130.10.10">
    <property type="entry name" value="YVTN repeat-like/Quinoprotein amine dehydrogenase"/>
    <property type="match status" value="1"/>
</dbReference>
<gene>
    <name evidence="5" type="primary">NWD2</name>
    <name evidence="5" type="ORF">QC761_300640</name>
</gene>
<dbReference type="InterPro" id="IPR001680">
    <property type="entry name" value="WD40_rpt"/>
</dbReference>
<dbReference type="SMART" id="SM00320">
    <property type="entry name" value="WD40"/>
    <property type="match status" value="2"/>
</dbReference>
<evidence type="ECO:0000259" key="4">
    <source>
        <dbReference type="Pfam" id="PF24883"/>
    </source>
</evidence>
<feature type="repeat" description="WD" evidence="3">
    <location>
        <begin position="573"/>
        <end position="614"/>
    </location>
</feature>
<keyword evidence="6" id="KW-1185">Reference proteome</keyword>
<dbReference type="Pfam" id="PF00400">
    <property type="entry name" value="WD40"/>
    <property type="match status" value="2"/>
</dbReference>
<dbReference type="EMBL" id="JAFFGZ010000005">
    <property type="protein sequence ID" value="KAK4643970.1"/>
    <property type="molecule type" value="Genomic_DNA"/>
</dbReference>
<evidence type="ECO:0000256" key="1">
    <source>
        <dbReference type="ARBA" id="ARBA00022574"/>
    </source>
</evidence>
<dbReference type="InterPro" id="IPR019775">
    <property type="entry name" value="WD40_repeat_CS"/>
</dbReference>
<keyword evidence="2" id="KW-0677">Repeat</keyword>
<dbReference type="SUPFAM" id="SSF50978">
    <property type="entry name" value="WD40 repeat-like"/>
    <property type="match status" value="1"/>
</dbReference>
<dbReference type="InterPro" id="IPR056884">
    <property type="entry name" value="NPHP3-like_N"/>
</dbReference>
<name>A0ABR0FLU4_9PEZI</name>
<evidence type="ECO:0000256" key="2">
    <source>
        <dbReference type="ARBA" id="ARBA00022737"/>
    </source>
</evidence>
<accession>A0ABR0FLU4</accession>
<dbReference type="PANTHER" id="PTHR10039">
    <property type="entry name" value="AMELOGENIN"/>
    <property type="match status" value="1"/>
</dbReference>
<evidence type="ECO:0000313" key="5">
    <source>
        <dbReference type="EMBL" id="KAK4643970.1"/>
    </source>
</evidence>
<proteinExistence type="predicted"/>
<dbReference type="PROSITE" id="PS50082">
    <property type="entry name" value="WD_REPEATS_2"/>
    <property type="match status" value="1"/>
</dbReference>
<protein>
    <submittedName>
        <fullName evidence="5">NACHT and WD40-domain containing NOD-like receptor 2</fullName>
    </submittedName>
</protein>
<dbReference type="Pfam" id="PF24883">
    <property type="entry name" value="NPHP3_N"/>
    <property type="match status" value="1"/>
</dbReference>
<comment type="caution">
    <text evidence="5">The sequence shown here is derived from an EMBL/GenBank/DDBJ whole genome shotgun (WGS) entry which is preliminary data.</text>
</comment>
<dbReference type="GeneID" id="87896703"/>